<name>A0A8J5XUN5_DIALT</name>
<evidence type="ECO:0000256" key="1">
    <source>
        <dbReference type="SAM" id="MobiDB-lite"/>
    </source>
</evidence>
<feature type="region of interest" description="Disordered" evidence="1">
    <location>
        <begin position="285"/>
        <end position="309"/>
    </location>
</feature>
<keyword evidence="3" id="KW-1185">Reference proteome</keyword>
<evidence type="ECO:0000313" key="3">
    <source>
        <dbReference type="Proteomes" id="UP000751190"/>
    </source>
</evidence>
<organism evidence="2 3">
    <name type="scientific">Diacronema lutheri</name>
    <name type="common">Unicellular marine alga</name>
    <name type="synonym">Monochrysis lutheri</name>
    <dbReference type="NCBI Taxonomy" id="2081491"/>
    <lineage>
        <taxon>Eukaryota</taxon>
        <taxon>Haptista</taxon>
        <taxon>Haptophyta</taxon>
        <taxon>Pavlovophyceae</taxon>
        <taxon>Pavlovales</taxon>
        <taxon>Pavlovaceae</taxon>
        <taxon>Diacronema</taxon>
    </lineage>
</organism>
<accession>A0A8J5XUN5</accession>
<sequence>MAAGVTGWLKTVSGGMRGLLASPTGRERHSKLSDEPVLTADARGASVPAACSPGAERDGAANEVALSATRSRSGQAGRDSALEKGAHEPDRMLDACLRLVERERRRRQVYRAVFSAWRDVSAPARRVQRLEVELAYWRRSVEGARQVIDEQQRKLGEQALKIASLQKDHIALTSDSHRAHAFVGVVEEQTRAIGALQMQVAAMARMELSSGEEHSRSLASTAVRLAEQARLLLVAMRDRERRLDEEAAMHAHLELMLNGALDEKARLEARLADHLIHARATHAHVEHDQPNAGASHVRVTHQRSRSVPPLGEQLAQLSTEYEATKLRTATSAGASPLASIAAVQRQVLEPAGVHPARPAPPSGHDESQRPSSLPTHVSPRGGGRVDAHAAPRSQPTVVLTPRAPGR</sequence>
<feature type="region of interest" description="Disordered" evidence="1">
    <location>
        <begin position="16"/>
        <end position="87"/>
    </location>
</feature>
<evidence type="ECO:0000313" key="2">
    <source>
        <dbReference type="EMBL" id="KAG8470924.1"/>
    </source>
</evidence>
<comment type="caution">
    <text evidence="2">The sequence shown here is derived from an EMBL/GenBank/DDBJ whole genome shotgun (WGS) entry which is preliminary data.</text>
</comment>
<protein>
    <submittedName>
        <fullName evidence="2">Uncharacterized protein</fullName>
    </submittedName>
</protein>
<reference evidence="2" key="1">
    <citation type="submission" date="2021-05" db="EMBL/GenBank/DDBJ databases">
        <title>The genome of the haptophyte Pavlova lutheri (Diacronema luteri, Pavlovales) - a model for lipid biosynthesis in eukaryotic algae.</title>
        <authorList>
            <person name="Hulatt C.J."/>
            <person name="Posewitz M.C."/>
        </authorList>
    </citation>
    <scope>NUCLEOTIDE SEQUENCE</scope>
    <source>
        <strain evidence="2">NIVA-4/92</strain>
    </source>
</reference>
<dbReference type="EMBL" id="JAGTXO010000001">
    <property type="protein sequence ID" value="KAG8470924.1"/>
    <property type="molecule type" value="Genomic_DNA"/>
</dbReference>
<feature type="region of interest" description="Disordered" evidence="1">
    <location>
        <begin position="352"/>
        <end position="406"/>
    </location>
</feature>
<feature type="compositionally biased region" description="Basic and acidic residues" evidence="1">
    <location>
        <begin position="25"/>
        <end position="34"/>
    </location>
</feature>
<gene>
    <name evidence="2" type="ORF">KFE25_009345</name>
</gene>
<dbReference type="OrthoDB" id="10604690at2759"/>
<proteinExistence type="predicted"/>
<dbReference type="Proteomes" id="UP000751190">
    <property type="component" value="Unassembled WGS sequence"/>
</dbReference>
<dbReference type="AlphaFoldDB" id="A0A8J5XUN5"/>